<comment type="caution">
    <text evidence="1">The sequence shown here is derived from an EMBL/GenBank/DDBJ whole genome shotgun (WGS) entry which is preliminary data.</text>
</comment>
<protein>
    <submittedName>
        <fullName evidence="1">Uncharacterized protein</fullName>
    </submittedName>
</protein>
<proteinExistence type="predicted"/>
<dbReference type="AlphaFoldDB" id="A0A511SXN6"/>
<dbReference type="EMBL" id="BJXR01000017">
    <property type="protein sequence ID" value="GEN06671.1"/>
    <property type="molecule type" value="Genomic_DNA"/>
</dbReference>
<reference evidence="1 2" key="1">
    <citation type="submission" date="2019-07" db="EMBL/GenBank/DDBJ databases">
        <title>Whole genome shotgun sequence of Myxococcus fulvus NBRC 100333.</title>
        <authorList>
            <person name="Hosoyama A."/>
            <person name="Uohara A."/>
            <person name="Ohji S."/>
            <person name="Ichikawa N."/>
        </authorList>
    </citation>
    <scope>NUCLEOTIDE SEQUENCE [LARGE SCALE GENOMIC DNA]</scope>
    <source>
        <strain evidence="1 2">NBRC 100333</strain>
    </source>
</reference>
<gene>
    <name evidence="1" type="ORF">MFU01_17080</name>
</gene>
<sequence>MESRRLTEAQGWTDSEKRAKRAKLVVDWRAWGLDSRGRSTLAFATRAIPTPHSRPHAIITVHPSWFEPIRRRVRGVG</sequence>
<name>A0A511SXN6_MYXFU</name>
<accession>A0A511SXN6</accession>
<dbReference type="Proteomes" id="UP000321514">
    <property type="component" value="Unassembled WGS sequence"/>
</dbReference>
<evidence type="ECO:0000313" key="2">
    <source>
        <dbReference type="Proteomes" id="UP000321514"/>
    </source>
</evidence>
<organism evidence="1 2">
    <name type="scientific">Myxococcus fulvus</name>
    <dbReference type="NCBI Taxonomy" id="33"/>
    <lineage>
        <taxon>Bacteria</taxon>
        <taxon>Pseudomonadati</taxon>
        <taxon>Myxococcota</taxon>
        <taxon>Myxococcia</taxon>
        <taxon>Myxococcales</taxon>
        <taxon>Cystobacterineae</taxon>
        <taxon>Myxococcaceae</taxon>
        <taxon>Myxococcus</taxon>
    </lineage>
</organism>
<evidence type="ECO:0000313" key="1">
    <source>
        <dbReference type="EMBL" id="GEN06671.1"/>
    </source>
</evidence>